<protein>
    <submittedName>
        <fullName evidence="11">Chemotaxis protein MotB</fullName>
    </submittedName>
</protein>
<dbReference type="Gene3D" id="3.30.1330.60">
    <property type="entry name" value="OmpA-like domain"/>
    <property type="match status" value="1"/>
</dbReference>
<dbReference type="Pfam" id="PF13677">
    <property type="entry name" value="MotB_plug"/>
    <property type="match status" value="1"/>
</dbReference>
<dbReference type="InterPro" id="IPR036737">
    <property type="entry name" value="OmpA-like_sf"/>
</dbReference>
<gene>
    <name evidence="11" type="ORF">GCM10011273_29510</name>
</gene>
<dbReference type="PANTHER" id="PTHR30329">
    <property type="entry name" value="STATOR ELEMENT OF FLAGELLAR MOTOR COMPLEX"/>
    <property type="match status" value="1"/>
</dbReference>
<evidence type="ECO:0000259" key="10">
    <source>
        <dbReference type="PROSITE" id="PS51123"/>
    </source>
</evidence>
<keyword evidence="5 9" id="KW-1133">Transmembrane helix</keyword>
<dbReference type="AlphaFoldDB" id="A0A918QBI0"/>
<evidence type="ECO:0000313" key="11">
    <source>
        <dbReference type="EMBL" id="GGZ40850.1"/>
    </source>
</evidence>
<accession>A0A918QBI0</accession>
<evidence type="ECO:0000256" key="9">
    <source>
        <dbReference type="SAM" id="Phobius"/>
    </source>
</evidence>
<dbReference type="SUPFAM" id="SSF103088">
    <property type="entry name" value="OmpA-like"/>
    <property type="match status" value="1"/>
</dbReference>
<evidence type="ECO:0000256" key="6">
    <source>
        <dbReference type="ARBA" id="ARBA00023136"/>
    </source>
</evidence>
<comment type="caution">
    <text evidence="11">The sequence shown here is derived from an EMBL/GenBank/DDBJ whole genome shotgun (WGS) entry which is preliminary data.</text>
</comment>
<keyword evidence="4 9" id="KW-0812">Transmembrane</keyword>
<evidence type="ECO:0000256" key="1">
    <source>
        <dbReference type="ARBA" id="ARBA00004162"/>
    </source>
</evidence>
<feature type="region of interest" description="Disordered" evidence="8">
    <location>
        <begin position="104"/>
        <end position="130"/>
    </location>
</feature>
<keyword evidence="12" id="KW-1185">Reference proteome</keyword>
<organism evidence="11 12">
    <name type="scientific">Asticcacaulis endophyticus</name>
    <dbReference type="NCBI Taxonomy" id="1395890"/>
    <lineage>
        <taxon>Bacteria</taxon>
        <taxon>Pseudomonadati</taxon>
        <taxon>Pseudomonadota</taxon>
        <taxon>Alphaproteobacteria</taxon>
        <taxon>Caulobacterales</taxon>
        <taxon>Caulobacteraceae</taxon>
        <taxon>Asticcacaulis</taxon>
    </lineage>
</organism>
<evidence type="ECO:0000256" key="3">
    <source>
        <dbReference type="ARBA" id="ARBA00022475"/>
    </source>
</evidence>
<dbReference type="InterPro" id="IPR025713">
    <property type="entry name" value="MotB-like_N_dom"/>
</dbReference>
<dbReference type="GO" id="GO:0005886">
    <property type="term" value="C:plasma membrane"/>
    <property type="evidence" value="ECO:0007669"/>
    <property type="project" value="UniProtKB-SubCell"/>
</dbReference>
<dbReference type="Proteomes" id="UP000662572">
    <property type="component" value="Unassembled WGS sequence"/>
</dbReference>
<reference evidence="11" key="1">
    <citation type="journal article" date="2014" name="Int. J. Syst. Evol. Microbiol.">
        <title>Complete genome sequence of Corynebacterium casei LMG S-19264T (=DSM 44701T), isolated from a smear-ripened cheese.</title>
        <authorList>
            <consortium name="US DOE Joint Genome Institute (JGI-PGF)"/>
            <person name="Walter F."/>
            <person name="Albersmeier A."/>
            <person name="Kalinowski J."/>
            <person name="Ruckert C."/>
        </authorList>
    </citation>
    <scope>NUCLEOTIDE SEQUENCE</scope>
    <source>
        <strain evidence="11">KCTC 32296</strain>
    </source>
</reference>
<dbReference type="RefSeq" id="WP_189487901.1">
    <property type="nucleotide sequence ID" value="NZ_BMZB01000004.1"/>
</dbReference>
<dbReference type="PANTHER" id="PTHR30329:SF21">
    <property type="entry name" value="LIPOPROTEIN YIAD-RELATED"/>
    <property type="match status" value="1"/>
</dbReference>
<feature type="domain" description="OmpA-like" evidence="10">
    <location>
        <begin position="173"/>
        <end position="290"/>
    </location>
</feature>
<evidence type="ECO:0000256" key="2">
    <source>
        <dbReference type="ARBA" id="ARBA00008914"/>
    </source>
</evidence>
<evidence type="ECO:0000256" key="5">
    <source>
        <dbReference type="ARBA" id="ARBA00022989"/>
    </source>
</evidence>
<dbReference type="EMBL" id="BMZB01000004">
    <property type="protein sequence ID" value="GGZ40850.1"/>
    <property type="molecule type" value="Genomic_DNA"/>
</dbReference>
<keyword evidence="3" id="KW-1003">Cell membrane</keyword>
<evidence type="ECO:0000256" key="8">
    <source>
        <dbReference type="SAM" id="MobiDB-lite"/>
    </source>
</evidence>
<evidence type="ECO:0000256" key="4">
    <source>
        <dbReference type="ARBA" id="ARBA00022692"/>
    </source>
</evidence>
<comment type="subcellular location">
    <subcellularLocation>
        <location evidence="1">Cell membrane</location>
        <topology evidence="1">Single-pass membrane protein</topology>
    </subcellularLocation>
</comment>
<evidence type="ECO:0000313" key="12">
    <source>
        <dbReference type="Proteomes" id="UP000662572"/>
    </source>
</evidence>
<feature type="transmembrane region" description="Helical" evidence="9">
    <location>
        <begin position="28"/>
        <end position="47"/>
    </location>
</feature>
<keyword evidence="6 7" id="KW-0472">Membrane</keyword>
<comment type="similarity">
    <text evidence="2">Belongs to the MotB family.</text>
</comment>
<proteinExistence type="inferred from homology"/>
<dbReference type="PROSITE" id="PS51123">
    <property type="entry name" value="OMPA_2"/>
    <property type="match status" value="1"/>
</dbReference>
<reference evidence="11" key="2">
    <citation type="submission" date="2020-09" db="EMBL/GenBank/DDBJ databases">
        <authorList>
            <person name="Sun Q."/>
            <person name="Kim S."/>
        </authorList>
    </citation>
    <scope>NUCLEOTIDE SEQUENCE</scope>
    <source>
        <strain evidence="11">KCTC 32296</strain>
    </source>
</reference>
<dbReference type="InterPro" id="IPR050330">
    <property type="entry name" value="Bact_OuterMem_StrucFunc"/>
</dbReference>
<name>A0A918QBI0_9CAUL</name>
<dbReference type="InterPro" id="IPR006665">
    <property type="entry name" value="OmpA-like"/>
</dbReference>
<evidence type="ECO:0000256" key="7">
    <source>
        <dbReference type="PROSITE-ProRule" id="PRU00473"/>
    </source>
</evidence>
<dbReference type="Pfam" id="PF00691">
    <property type="entry name" value="OmpA"/>
    <property type="match status" value="1"/>
</dbReference>
<sequence>MASRDAPVVIKKVKKVVGGGHHGGAWKVAYADFVTAMMAFFLLMWLINTTSPEQKRGVADYFAPASVSSSSSGSGGILGGTAVGDEGAQSAGAMAFIEQLAPEAPNMQDRDGQSTTSGDLSKSSEDELREELLKREEESFRSAAESLRQALQDMPELAELSKNILIDQTPEGLRVQLIDQEGRSMFDAGSARPNERARTLLRAIAKIINQLPNRISITGHTSASAAGGAEKDWALSAQRADASRSILQGAGVDQDRIAQVSGKAAKEPLYPDDPTLAGNRRIAIILLREAPVLPDSPSL</sequence>
<dbReference type="CDD" id="cd07185">
    <property type="entry name" value="OmpA_C-like"/>
    <property type="match status" value="1"/>
</dbReference>